<evidence type="ECO:0000256" key="1">
    <source>
        <dbReference type="SAM" id="Coils"/>
    </source>
</evidence>
<organism evidence="3 4">
    <name type="scientific">Stylonychia lemnae</name>
    <name type="common">Ciliate</name>
    <dbReference type="NCBI Taxonomy" id="5949"/>
    <lineage>
        <taxon>Eukaryota</taxon>
        <taxon>Sar</taxon>
        <taxon>Alveolata</taxon>
        <taxon>Ciliophora</taxon>
        <taxon>Intramacronucleata</taxon>
        <taxon>Spirotrichea</taxon>
        <taxon>Stichotrichia</taxon>
        <taxon>Sporadotrichida</taxon>
        <taxon>Oxytrichidae</taxon>
        <taxon>Stylonychinae</taxon>
        <taxon>Stylonychia</taxon>
    </lineage>
</organism>
<feature type="compositionally biased region" description="Polar residues" evidence="2">
    <location>
        <begin position="421"/>
        <end position="436"/>
    </location>
</feature>
<evidence type="ECO:0000313" key="3">
    <source>
        <dbReference type="EMBL" id="CDW71620.1"/>
    </source>
</evidence>
<evidence type="ECO:0000313" key="4">
    <source>
        <dbReference type="Proteomes" id="UP000039865"/>
    </source>
</evidence>
<keyword evidence="4" id="KW-1185">Reference proteome</keyword>
<reference evidence="3 4" key="1">
    <citation type="submission" date="2014-06" db="EMBL/GenBank/DDBJ databases">
        <authorList>
            <person name="Swart Estienne"/>
        </authorList>
    </citation>
    <scope>NUCLEOTIDE SEQUENCE [LARGE SCALE GENOMIC DNA]</scope>
    <source>
        <strain evidence="3 4">130c</strain>
    </source>
</reference>
<dbReference type="EMBL" id="CCKQ01000536">
    <property type="protein sequence ID" value="CDW71620.1"/>
    <property type="molecule type" value="Genomic_DNA"/>
</dbReference>
<name>A0A077ZQE5_STYLE</name>
<protein>
    <submittedName>
        <fullName evidence="3">Uncharacterized protein</fullName>
    </submittedName>
</protein>
<feature type="compositionally biased region" description="Acidic residues" evidence="2">
    <location>
        <begin position="372"/>
        <end position="383"/>
    </location>
</feature>
<dbReference type="Proteomes" id="UP000039865">
    <property type="component" value="Unassembled WGS sequence"/>
</dbReference>
<accession>A0A077ZQE5</accession>
<feature type="region of interest" description="Disordered" evidence="2">
    <location>
        <begin position="365"/>
        <end position="385"/>
    </location>
</feature>
<feature type="region of interest" description="Disordered" evidence="2">
    <location>
        <begin position="398"/>
        <end position="436"/>
    </location>
</feature>
<proteinExistence type="predicted"/>
<evidence type="ECO:0000256" key="2">
    <source>
        <dbReference type="SAM" id="MobiDB-lite"/>
    </source>
</evidence>
<feature type="coiled-coil region" evidence="1">
    <location>
        <begin position="154"/>
        <end position="181"/>
    </location>
</feature>
<keyword evidence="1" id="KW-0175">Coiled coil</keyword>
<sequence>MAKIRPQYIQEFNKSFERSPQPKFNKNKVLKMKLKTSHLNTEETGRSFKNNLNKLDQTRDQLLDELNDSSKIEFSNQNSESFEYDTDDNQQNLNQKKLQIFKKITEKSALKNELEDNEGVIVIQRNKTQFMIREKAKRKGKNALELLELKSSIFNKSQQRKKQHRSEINQLDIKMEELDNSEPETEDDINKQQVQQLQDEFNSFQSFNSKSQLRQTLKTESLEQQDQDIYREQSIINKKIIVQQAQIKFSSSKSQLAPSENPIKTSVDRDNQYQSILQENKAIHVFQDADKIKGDSLGDIRNYSNHQIRFTTDSKKEEESQIIDFQQNSYCTQNEGDFSPLMNADIIKIGAFDKKSQNFEKLASDDIIQGNDNDDNKEYEEDNQSVRAKEAWILEIENELEDSSYEQNDEDNDDNYEAQDLNNDQNIEQNWKDLNN</sequence>
<gene>
    <name evidence="3" type="primary">Contig7965.g8512</name>
    <name evidence="3" type="ORF">STYLEM_567</name>
</gene>
<feature type="compositionally biased region" description="Acidic residues" evidence="2">
    <location>
        <begin position="398"/>
        <end position="417"/>
    </location>
</feature>
<dbReference type="InParanoid" id="A0A077ZQE5"/>
<dbReference type="AlphaFoldDB" id="A0A077ZQE5"/>